<dbReference type="HOGENOM" id="CLU_1196865_0_0_1"/>
<organism evidence="1 2">
    <name type="scientific">Phaeodactylum tricornutum (strain CCAP 1055/1)</name>
    <dbReference type="NCBI Taxonomy" id="556484"/>
    <lineage>
        <taxon>Eukaryota</taxon>
        <taxon>Sar</taxon>
        <taxon>Stramenopiles</taxon>
        <taxon>Ochrophyta</taxon>
        <taxon>Bacillariophyta</taxon>
        <taxon>Bacillariophyceae</taxon>
        <taxon>Bacillariophycidae</taxon>
        <taxon>Naviculales</taxon>
        <taxon>Phaeodactylaceae</taxon>
        <taxon>Phaeodactylum</taxon>
    </lineage>
</organism>
<reference evidence="1 2" key="1">
    <citation type="journal article" date="2008" name="Nature">
        <title>The Phaeodactylum genome reveals the evolutionary history of diatom genomes.</title>
        <authorList>
            <person name="Bowler C."/>
            <person name="Allen A.E."/>
            <person name="Badger J.H."/>
            <person name="Grimwood J."/>
            <person name="Jabbari K."/>
            <person name="Kuo A."/>
            <person name="Maheswari U."/>
            <person name="Martens C."/>
            <person name="Maumus F."/>
            <person name="Otillar R.P."/>
            <person name="Rayko E."/>
            <person name="Salamov A."/>
            <person name="Vandepoele K."/>
            <person name="Beszteri B."/>
            <person name="Gruber A."/>
            <person name="Heijde M."/>
            <person name="Katinka M."/>
            <person name="Mock T."/>
            <person name="Valentin K."/>
            <person name="Verret F."/>
            <person name="Berges J.A."/>
            <person name="Brownlee C."/>
            <person name="Cadoret J.P."/>
            <person name="Chiovitti A."/>
            <person name="Choi C.J."/>
            <person name="Coesel S."/>
            <person name="De Martino A."/>
            <person name="Detter J.C."/>
            <person name="Durkin C."/>
            <person name="Falciatore A."/>
            <person name="Fournet J."/>
            <person name="Haruta M."/>
            <person name="Huysman M.J."/>
            <person name="Jenkins B.D."/>
            <person name="Jiroutova K."/>
            <person name="Jorgensen R.E."/>
            <person name="Joubert Y."/>
            <person name="Kaplan A."/>
            <person name="Kroger N."/>
            <person name="Kroth P.G."/>
            <person name="La Roche J."/>
            <person name="Lindquist E."/>
            <person name="Lommer M."/>
            <person name="Martin-Jezequel V."/>
            <person name="Lopez P.J."/>
            <person name="Lucas S."/>
            <person name="Mangogna M."/>
            <person name="McGinnis K."/>
            <person name="Medlin L.K."/>
            <person name="Montsant A."/>
            <person name="Oudot-Le Secq M.P."/>
            <person name="Napoli C."/>
            <person name="Obornik M."/>
            <person name="Parker M.S."/>
            <person name="Petit J.L."/>
            <person name="Porcel B.M."/>
            <person name="Poulsen N."/>
            <person name="Robison M."/>
            <person name="Rychlewski L."/>
            <person name="Rynearson T.A."/>
            <person name="Schmutz J."/>
            <person name="Shapiro H."/>
            <person name="Siaut M."/>
            <person name="Stanley M."/>
            <person name="Sussman M.R."/>
            <person name="Taylor A.R."/>
            <person name="Vardi A."/>
            <person name="von Dassow P."/>
            <person name="Vyverman W."/>
            <person name="Willis A."/>
            <person name="Wyrwicz L.S."/>
            <person name="Rokhsar D.S."/>
            <person name="Weissenbach J."/>
            <person name="Armbrust E.V."/>
            <person name="Green B.R."/>
            <person name="Van de Peer Y."/>
            <person name="Grigoriev I.V."/>
        </authorList>
    </citation>
    <scope>NUCLEOTIDE SEQUENCE [LARGE SCALE GENOMIC DNA]</scope>
    <source>
        <strain evidence="1 2">CCAP 1055/1</strain>
    </source>
</reference>
<gene>
    <name evidence="1" type="ORF">PHATRDRAFT_44519</name>
</gene>
<reference evidence="2" key="2">
    <citation type="submission" date="2008-08" db="EMBL/GenBank/DDBJ databases">
        <authorList>
            <consortium name="Diatom Consortium"/>
            <person name="Grigoriev I."/>
            <person name="Grimwood J."/>
            <person name="Kuo A."/>
            <person name="Otillar R.P."/>
            <person name="Salamov A."/>
            <person name="Detter J.C."/>
            <person name="Lindquist E."/>
            <person name="Shapiro H."/>
            <person name="Lucas S."/>
            <person name="Glavina del Rio T."/>
            <person name="Pitluck S."/>
            <person name="Rokhsar D."/>
            <person name="Bowler C."/>
        </authorList>
    </citation>
    <scope>GENOME REANNOTATION</scope>
    <source>
        <strain evidence="2">CCAP 1055/1</strain>
    </source>
</reference>
<evidence type="ECO:0000313" key="1">
    <source>
        <dbReference type="EMBL" id="EEC49970.1"/>
    </source>
</evidence>
<dbReference type="AlphaFoldDB" id="B7FUD9"/>
<dbReference type="InParanoid" id="B7FUD9"/>
<accession>B7FUD9</accession>
<protein>
    <submittedName>
        <fullName evidence="1">Uncharacterized protein</fullName>
    </submittedName>
</protein>
<sequence>MRCSNESHVAVEAVWKTFDVTNVGAHLMVAITVSDGFVTPSRISILSPLRLYLKPEYLASDEGEERFDGNVTLVTKESFLRRQLEDPVVKRKGKDKKNTKYRVLDNRDSLPFAIEMTTPDPYTHPDFKKKNAKKNKVVSRKDTIEGIASSLYMNQDGSDVDFKTKLGEFVLDKHTTTGDLLEIGDAQYKVVRHKCQYKYAGGRRFVMVRKILQVKEVGRLQAEEYLERTWGK</sequence>
<dbReference type="KEGG" id="pti:PHATRDRAFT_44519"/>
<evidence type="ECO:0000313" key="2">
    <source>
        <dbReference type="Proteomes" id="UP000000759"/>
    </source>
</evidence>
<proteinExistence type="predicted"/>
<dbReference type="eggNOG" id="ENOG502SD28">
    <property type="taxonomic scope" value="Eukaryota"/>
</dbReference>
<dbReference type="OrthoDB" id="49071at2759"/>
<dbReference type="PaxDb" id="2850-Phatr44519"/>
<dbReference type="RefSeq" id="XP_002178305.1">
    <property type="nucleotide sequence ID" value="XM_002178269.1"/>
</dbReference>
<dbReference type="OMA" id="SKWNDEH"/>
<dbReference type="EMBL" id="CM000607">
    <property type="protein sequence ID" value="EEC49970.1"/>
    <property type="molecule type" value="Genomic_DNA"/>
</dbReference>
<keyword evidence="2" id="KW-1185">Reference proteome</keyword>
<name>B7FUD9_PHATC</name>
<dbReference type="Proteomes" id="UP000000759">
    <property type="component" value="Chromosome 4"/>
</dbReference>
<dbReference type="GeneID" id="7197733"/>